<accession>A9UNM3</accession>
<dbReference type="AlphaFoldDB" id="A9UNM3"/>
<dbReference type="GeneID" id="5887726"/>
<dbReference type="SUPFAM" id="SSF48403">
    <property type="entry name" value="Ankyrin repeat"/>
    <property type="match status" value="1"/>
</dbReference>
<proteinExistence type="predicted"/>
<dbReference type="InterPro" id="IPR036770">
    <property type="entry name" value="Ankyrin_rpt-contain_sf"/>
</dbReference>
<dbReference type="KEGG" id="mbr:MONBRDRAFT_4686"/>
<reference evidence="2 3" key="1">
    <citation type="journal article" date="2008" name="Nature">
        <title>The genome of the choanoflagellate Monosiga brevicollis and the origin of metazoans.</title>
        <authorList>
            <consortium name="JGI Sequencing"/>
            <person name="King N."/>
            <person name="Westbrook M.J."/>
            <person name="Young S.L."/>
            <person name="Kuo A."/>
            <person name="Abedin M."/>
            <person name="Chapman J."/>
            <person name="Fairclough S."/>
            <person name="Hellsten U."/>
            <person name="Isogai Y."/>
            <person name="Letunic I."/>
            <person name="Marr M."/>
            <person name="Pincus D."/>
            <person name="Putnam N."/>
            <person name="Rokas A."/>
            <person name="Wright K.J."/>
            <person name="Zuzow R."/>
            <person name="Dirks W."/>
            <person name="Good M."/>
            <person name="Goodstein D."/>
            <person name="Lemons D."/>
            <person name="Li W."/>
            <person name="Lyons J.B."/>
            <person name="Morris A."/>
            <person name="Nichols S."/>
            <person name="Richter D.J."/>
            <person name="Salamov A."/>
            <person name="Bork P."/>
            <person name="Lim W.A."/>
            <person name="Manning G."/>
            <person name="Miller W.T."/>
            <person name="McGinnis W."/>
            <person name="Shapiro H."/>
            <person name="Tjian R."/>
            <person name="Grigoriev I.V."/>
            <person name="Rokhsar D."/>
        </authorList>
    </citation>
    <scope>NUCLEOTIDE SEQUENCE [LARGE SCALE GENOMIC DNA]</scope>
    <source>
        <strain evidence="3">MX1 / ATCC 50154</strain>
    </source>
</reference>
<evidence type="ECO:0000313" key="2">
    <source>
        <dbReference type="EMBL" id="EDQ92725.1"/>
    </source>
</evidence>
<dbReference type="Proteomes" id="UP000001357">
    <property type="component" value="Unassembled WGS sequence"/>
</dbReference>
<evidence type="ECO:0000256" key="1">
    <source>
        <dbReference type="PROSITE-ProRule" id="PRU00023"/>
    </source>
</evidence>
<gene>
    <name evidence="2" type="ORF">MONBRDRAFT_4686</name>
</gene>
<dbReference type="Gene3D" id="1.25.40.20">
    <property type="entry name" value="Ankyrin repeat-containing domain"/>
    <property type="match status" value="1"/>
</dbReference>
<name>A9UNM3_MONBE</name>
<organism evidence="2 3">
    <name type="scientific">Monosiga brevicollis</name>
    <name type="common">Choanoflagellate</name>
    <dbReference type="NCBI Taxonomy" id="81824"/>
    <lineage>
        <taxon>Eukaryota</taxon>
        <taxon>Choanoflagellata</taxon>
        <taxon>Craspedida</taxon>
        <taxon>Salpingoecidae</taxon>
        <taxon>Monosiga</taxon>
    </lineage>
</organism>
<dbReference type="Pfam" id="PF00023">
    <property type="entry name" value="Ank"/>
    <property type="match status" value="1"/>
</dbReference>
<dbReference type="EMBL" id="CH991543">
    <property type="protein sequence ID" value="EDQ92725.1"/>
    <property type="molecule type" value="Genomic_DNA"/>
</dbReference>
<sequence length="205" mass="22985">MSQHDGSQSTATPEERLDLSEQDRLKICRACMDEDLDQVVELLSSWTPDRTVAALAPRKPELGQTPLFVACYNWDNGIVPILLDYGGDVNLPNNIVAAILQNSTRPHAYKVDIDSGTKKVLAAVMRDCPPLSLPASHAEADPNLLLAQQAKVWYQSLAVLFSVGWHAAPQSFQLSDMNDLWARKQAVRIRPWSYVNDLQRRLNYM</sequence>
<dbReference type="InParanoid" id="A9UNM3"/>
<keyword evidence="3" id="KW-1185">Reference proteome</keyword>
<dbReference type="PROSITE" id="PS50297">
    <property type="entry name" value="ANK_REP_REGION"/>
    <property type="match status" value="1"/>
</dbReference>
<dbReference type="PROSITE" id="PS50088">
    <property type="entry name" value="ANK_REPEAT"/>
    <property type="match status" value="1"/>
</dbReference>
<dbReference type="InterPro" id="IPR002110">
    <property type="entry name" value="Ankyrin_rpt"/>
</dbReference>
<dbReference type="RefSeq" id="XP_001742487.1">
    <property type="nucleotide sequence ID" value="XM_001742435.1"/>
</dbReference>
<keyword evidence="1" id="KW-0040">ANK repeat</keyword>
<evidence type="ECO:0000313" key="3">
    <source>
        <dbReference type="Proteomes" id="UP000001357"/>
    </source>
</evidence>
<feature type="repeat" description="ANK" evidence="1">
    <location>
        <begin position="62"/>
        <end position="94"/>
    </location>
</feature>
<protein>
    <submittedName>
        <fullName evidence="2">Uncharacterized protein</fullName>
    </submittedName>
</protein>